<dbReference type="GO" id="GO:0071944">
    <property type="term" value="C:cell periphery"/>
    <property type="evidence" value="ECO:0007669"/>
    <property type="project" value="UniProtKB-ARBA"/>
</dbReference>
<feature type="compositionally biased region" description="Pro residues" evidence="5">
    <location>
        <begin position="259"/>
        <end position="269"/>
    </location>
</feature>
<keyword evidence="3 6" id="KW-1133">Transmembrane helix</keyword>
<keyword evidence="2 6" id="KW-0812">Transmembrane</keyword>
<dbReference type="GO" id="GO:0016020">
    <property type="term" value="C:membrane"/>
    <property type="evidence" value="ECO:0007669"/>
    <property type="project" value="UniProtKB-SubCell"/>
</dbReference>
<protein>
    <recommendedName>
        <fullName evidence="10">Extracellular membrane protein CFEM domain-containing protein</fullName>
    </recommendedName>
</protein>
<dbReference type="Proteomes" id="UP000824596">
    <property type="component" value="Unassembled WGS sequence"/>
</dbReference>
<feature type="signal peptide" evidence="7">
    <location>
        <begin position="1"/>
        <end position="44"/>
    </location>
</feature>
<feature type="chain" id="PRO_5040319189" description="Extracellular membrane protein CFEM domain-containing protein" evidence="7">
    <location>
        <begin position="45"/>
        <end position="325"/>
    </location>
</feature>
<evidence type="ECO:0000256" key="2">
    <source>
        <dbReference type="ARBA" id="ARBA00022692"/>
    </source>
</evidence>
<evidence type="ECO:0000256" key="1">
    <source>
        <dbReference type="ARBA" id="ARBA00004167"/>
    </source>
</evidence>
<evidence type="ECO:0000313" key="9">
    <source>
        <dbReference type="Proteomes" id="UP000824596"/>
    </source>
</evidence>
<feature type="transmembrane region" description="Helical" evidence="6">
    <location>
        <begin position="211"/>
        <end position="235"/>
    </location>
</feature>
<sequence>MTRIRQRPSHDASSSASFPCGSRHLLVVLTLFVIPSLLLGTASALENDFSFYPADAQACLTQAGARSACRGSTVSELNGCLCGNGSGFVSGAARCLGQRDAGDVAAVYRTMVDACERSATPLSVGRSEFLALAGEGKTASSARTRTRTTSTKTRPSETSTTTTTTKTGSETASSKKSPATASASASAPPSGDDDDNQNRASDSAHHLSQGAIIGIATGVSVGGVAAVALVAFLLFHHRRRQGRPKPQGEADAMLGSGPPTTPSGIPPTPSASSSAEHKSVWSPYEWPTSPPPPQQQQHHPVYEMDATSLPQQMQGSEPPRFPAPR</sequence>
<evidence type="ECO:0000256" key="7">
    <source>
        <dbReference type="SAM" id="SignalP"/>
    </source>
</evidence>
<keyword evidence="7" id="KW-0732">Signal</keyword>
<evidence type="ECO:0000256" key="4">
    <source>
        <dbReference type="ARBA" id="ARBA00023136"/>
    </source>
</evidence>
<proteinExistence type="predicted"/>
<dbReference type="GeneID" id="68359383"/>
<evidence type="ECO:0000256" key="5">
    <source>
        <dbReference type="SAM" id="MobiDB-lite"/>
    </source>
</evidence>
<dbReference type="AlphaFoldDB" id="A0A9P8MP88"/>
<feature type="region of interest" description="Disordered" evidence="5">
    <location>
        <begin position="240"/>
        <end position="325"/>
    </location>
</feature>
<dbReference type="PANTHER" id="PTHR15549">
    <property type="entry name" value="PAIRED IMMUNOGLOBULIN-LIKE TYPE 2 RECEPTOR"/>
    <property type="match status" value="1"/>
</dbReference>
<comment type="caution">
    <text evidence="8">The sequence shown here is derived from an EMBL/GenBank/DDBJ whole genome shotgun (WGS) entry which is preliminary data.</text>
</comment>
<dbReference type="RefSeq" id="XP_044716080.1">
    <property type="nucleotide sequence ID" value="XM_044868725.1"/>
</dbReference>
<keyword evidence="4 6" id="KW-0472">Membrane</keyword>
<accession>A0A9P8MP88</accession>
<comment type="subcellular location">
    <subcellularLocation>
        <location evidence="1">Membrane</location>
        <topology evidence="1">Single-pass membrane protein</topology>
    </subcellularLocation>
</comment>
<dbReference type="OrthoDB" id="5311469at2759"/>
<name>A0A9P8MP88_9HYPO</name>
<evidence type="ECO:0000313" key="8">
    <source>
        <dbReference type="EMBL" id="KAH0958567.1"/>
    </source>
</evidence>
<dbReference type="InterPro" id="IPR051694">
    <property type="entry name" value="Immunoregulatory_rcpt-like"/>
</dbReference>
<dbReference type="EMBL" id="JAIZPD010000015">
    <property type="protein sequence ID" value="KAH0958567.1"/>
    <property type="molecule type" value="Genomic_DNA"/>
</dbReference>
<feature type="compositionally biased region" description="Low complexity" evidence="5">
    <location>
        <begin position="137"/>
        <end position="190"/>
    </location>
</feature>
<dbReference type="PANTHER" id="PTHR15549:SF26">
    <property type="entry name" value="AXIAL BUDDING PATTERN PROTEIN 2-RELATED"/>
    <property type="match status" value="1"/>
</dbReference>
<evidence type="ECO:0000256" key="6">
    <source>
        <dbReference type="SAM" id="Phobius"/>
    </source>
</evidence>
<gene>
    <name evidence="8" type="ORF">HRG_10254</name>
</gene>
<reference evidence="8" key="1">
    <citation type="submission" date="2021-09" db="EMBL/GenBank/DDBJ databases">
        <title>A high-quality genome of the endoparasitic fungus Hirsutella rhossiliensis with a comparison of Hirsutella genomes reveals transposable elements contributing to genome size variation.</title>
        <authorList>
            <person name="Lin R."/>
            <person name="Jiao Y."/>
            <person name="Sun X."/>
            <person name="Ling J."/>
            <person name="Xie B."/>
            <person name="Cheng X."/>
        </authorList>
    </citation>
    <scope>NUCLEOTIDE SEQUENCE</scope>
    <source>
        <strain evidence="8">HR02</strain>
    </source>
</reference>
<feature type="region of interest" description="Disordered" evidence="5">
    <location>
        <begin position="135"/>
        <end position="204"/>
    </location>
</feature>
<evidence type="ECO:0000256" key="3">
    <source>
        <dbReference type="ARBA" id="ARBA00022989"/>
    </source>
</evidence>
<evidence type="ECO:0008006" key="10">
    <source>
        <dbReference type="Google" id="ProtNLM"/>
    </source>
</evidence>
<keyword evidence="9" id="KW-1185">Reference proteome</keyword>
<organism evidence="8 9">
    <name type="scientific">Hirsutella rhossiliensis</name>
    <dbReference type="NCBI Taxonomy" id="111463"/>
    <lineage>
        <taxon>Eukaryota</taxon>
        <taxon>Fungi</taxon>
        <taxon>Dikarya</taxon>
        <taxon>Ascomycota</taxon>
        <taxon>Pezizomycotina</taxon>
        <taxon>Sordariomycetes</taxon>
        <taxon>Hypocreomycetidae</taxon>
        <taxon>Hypocreales</taxon>
        <taxon>Ophiocordycipitaceae</taxon>
        <taxon>Hirsutella</taxon>
    </lineage>
</organism>